<evidence type="ECO:0000259" key="1">
    <source>
        <dbReference type="Pfam" id="PF00668"/>
    </source>
</evidence>
<feature type="domain" description="Condensation" evidence="1">
    <location>
        <begin position="28"/>
        <end position="456"/>
    </location>
</feature>
<dbReference type="InterPro" id="IPR001242">
    <property type="entry name" value="Condensation_dom"/>
</dbReference>
<gene>
    <name evidence="2" type="ORF">AY601_2768</name>
</gene>
<name>A0A127VEK6_9SPHI</name>
<accession>A0A127VEK6</accession>
<dbReference type="AlphaFoldDB" id="A0A127VEK6"/>
<dbReference type="Pfam" id="PF00668">
    <property type="entry name" value="Condensation"/>
    <property type="match status" value="1"/>
</dbReference>
<dbReference type="KEGG" id="pcm:AY601_2768"/>
<proteinExistence type="predicted"/>
<dbReference type="Gene3D" id="3.30.559.30">
    <property type="entry name" value="Nonribosomal peptide synthetase, condensation domain"/>
    <property type="match status" value="1"/>
</dbReference>
<protein>
    <recommendedName>
        <fullName evidence="1">Condensation domain-containing protein</fullName>
    </recommendedName>
</protein>
<organism evidence="2 3">
    <name type="scientific">Pedobacter cryoconitis</name>
    <dbReference type="NCBI Taxonomy" id="188932"/>
    <lineage>
        <taxon>Bacteria</taxon>
        <taxon>Pseudomonadati</taxon>
        <taxon>Bacteroidota</taxon>
        <taxon>Sphingobacteriia</taxon>
        <taxon>Sphingobacteriales</taxon>
        <taxon>Sphingobacteriaceae</taxon>
        <taxon>Pedobacter</taxon>
    </lineage>
</organism>
<dbReference type="RefSeq" id="WP_068401996.1">
    <property type="nucleotide sequence ID" value="NZ_CP014504.1"/>
</dbReference>
<dbReference type="EMBL" id="CP014504">
    <property type="protein sequence ID" value="AMP99651.1"/>
    <property type="molecule type" value="Genomic_DNA"/>
</dbReference>
<dbReference type="Gene3D" id="3.30.559.10">
    <property type="entry name" value="Chloramphenicol acetyltransferase-like domain"/>
    <property type="match status" value="1"/>
</dbReference>
<reference evidence="2 3" key="1">
    <citation type="submission" date="2016-03" db="EMBL/GenBank/DDBJ databases">
        <title>Complete genome sequence of Pedobacter cryoconitis PAMC 27485.</title>
        <authorList>
            <person name="Lee J."/>
            <person name="Kim O.-S."/>
        </authorList>
    </citation>
    <scope>NUCLEOTIDE SEQUENCE [LARGE SCALE GENOMIC DNA]</scope>
    <source>
        <strain evidence="2 3">PAMC 27485</strain>
    </source>
</reference>
<evidence type="ECO:0000313" key="2">
    <source>
        <dbReference type="EMBL" id="AMP99651.1"/>
    </source>
</evidence>
<dbReference type="GO" id="GO:0003824">
    <property type="term" value="F:catalytic activity"/>
    <property type="evidence" value="ECO:0007669"/>
    <property type="project" value="InterPro"/>
</dbReference>
<dbReference type="Proteomes" id="UP000071561">
    <property type="component" value="Chromosome"/>
</dbReference>
<dbReference type="GO" id="GO:0031177">
    <property type="term" value="F:phosphopantetheine binding"/>
    <property type="evidence" value="ECO:0007669"/>
    <property type="project" value="TreeGrafter"/>
</dbReference>
<evidence type="ECO:0000313" key="3">
    <source>
        <dbReference type="Proteomes" id="UP000071561"/>
    </source>
</evidence>
<dbReference type="OrthoDB" id="9778690at2"/>
<dbReference type="GO" id="GO:0044550">
    <property type="term" value="P:secondary metabolite biosynthetic process"/>
    <property type="evidence" value="ECO:0007669"/>
    <property type="project" value="TreeGrafter"/>
</dbReference>
<keyword evidence="3" id="KW-1185">Reference proteome</keyword>
<dbReference type="PANTHER" id="PTHR45527:SF1">
    <property type="entry name" value="FATTY ACID SYNTHASE"/>
    <property type="match status" value="1"/>
</dbReference>
<dbReference type="GO" id="GO:0043041">
    <property type="term" value="P:amino acid activation for nonribosomal peptide biosynthetic process"/>
    <property type="evidence" value="ECO:0007669"/>
    <property type="project" value="TreeGrafter"/>
</dbReference>
<dbReference type="SUPFAM" id="SSF52777">
    <property type="entry name" value="CoA-dependent acyltransferases"/>
    <property type="match status" value="2"/>
</dbReference>
<dbReference type="PATRIC" id="fig|188932.3.peg.2885"/>
<sequence length="466" mass="54708">MTYNSNIIAELSLQQARYLKRDKGVALFMRVELEMNNPDVVALEKAIAFFVKRHESLRTIFPLIDGEFKQVILPADERFALEFIDTNTLHKSYEEIRTEYFENAGVWFVDKQKDPLTRFFLFKLAGEKYMFLFLVDHISCDDWSMEKIIKKELMTFYQCYSDGGEPDIQPLKIQLRDYAEQRKTWISEKGEELKKYWKAKTSGYDYIFNISDFYEGYFLRNNQRLLAEKTIGKAETQKELFAIYDHPQALLYTTKISGQHFNAITAFAKNNNCTISSIIYASLSILLYSYTGKRKTLIAAIIADRFVSENQLIIGNLLGEAYFTGEFSDRLVINDVIDQTFYDILTNCQNLIINYDYLDLDRAELRASCDMVVNYIKYYENLPDITEIQENHIDTDINHYPLKNTACEYDNGFILYWKYNKLLFDKELIEDIVECHQNILEFMIKNDDKTIGELKNYLKAKATTTI</sequence>
<dbReference type="PANTHER" id="PTHR45527">
    <property type="entry name" value="NONRIBOSOMAL PEPTIDE SYNTHETASE"/>
    <property type="match status" value="1"/>
</dbReference>
<dbReference type="GO" id="GO:0005737">
    <property type="term" value="C:cytoplasm"/>
    <property type="evidence" value="ECO:0007669"/>
    <property type="project" value="TreeGrafter"/>
</dbReference>
<dbReference type="InterPro" id="IPR023213">
    <property type="entry name" value="CAT-like_dom_sf"/>
</dbReference>